<dbReference type="EMBL" id="RAXT01000003">
    <property type="protein sequence ID" value="RKG40142.1"/>
    <property type="molecule type" value="Genomic_DNA"/>
</dbReference>
<organism evidence="1 2">
    <name type="scientific">Acinetobacter rongchengensis</name>
    <dbReference type="NCBI Taxonomy" id="2419601"/>
    <lineage>
        <taxon>Bacteria</taxon>
        <taxon>Pseudomonadati</taxon>
        <taxon>Pseudomonadota</taxon>
        <taxon>Gammaproteobacteria</taxon>
        <taxon>Moraxellales</taxon>
        <taxon>Moraxellaceae</taxon>
        <taxon>Acinetobacter</taxon>
    </lineage>
</organism>
<protein>
    <submittedName>
        <fullName evidence="1">Uncharacterized protein</fullName>
    </submittedName>
</protein>
<reference evidence="1 2" key="1">
    <citation type="submission" date="2018-09" db="EMBL/GenBank/DDBJ databases">
        <title>The draft genome of Acinetobacter spp. strains.</title>
        <authorList>
            <person name="Qin J."/>
            <person name="Feng Y."/>
            <person name="Zong Z."/>
        </authorList>
    </citation>
    <scope>NUCLEOTIDE SEQUENCE [LARGE SCALE GENOMIC DNA]</scope>
    <source>
        <strain evidence="1 2">WCHAc060115</strain>
    </source>
</reference>
<keyword evidence="2" id="KW-1185">Reference proteome</keyword>
<evidence type="ECO:0000313" key="1">
    <source>
        <dbReference type="EMBL" id="RKG40142.1"/>
    </source>
</evidence>
<evidence type="ECO:0000313" key="2">
    <source>
        <dbReference type="Proteomes" id="UP000280405"/>
    </source>
</evidence>
<comment type="caution">
    <text evidence="1">The sequence shown here is derived from an EMBL/GenBank/DDBJ whole genome shotgun (WGS) entry which is preliminary data.</text>
</comment>
<proteinExistence type="predicted"/>
<gene>
    <name evidence="1" type="ORF">D7V20_03460</name>
</gene>
<sequence>MTMSDIAYERSCRIALECGYREVITHENDKRAYRGSYFVKKGKLWIHDIHYLMSSLHQRGYRIDSDLDLERFQYNVSDYYNFNDTEMDRYIEQLEMWRVQEELARQDQIGEICRNEHINQDEVDDINEYLEQRGYDRFSLTKNQSKRDRDELELNVQDDDIDDELELNGQDDEQTVVNLDENTIYGWKSQTTLDKMIENKLQRRLDAKQCKIHFPRKYKVSFK</sequence>
<dbReference type="AlphaFoldDB" id="A0A3A8EZ50"/>
<dbReference type="Proteomes" id="UP000280405">
    <property type="component" value="Unassembled WGS sequence"/>
</dbReference>
<name>A0A3A8EZ50_9GAMM</name>
<dbReference type="RefSeq" id="WP_120382933.1">
    <property type="nucleotide sequence ID" value="NZ_RAXT01000003.1"/>
</dbReference>
<dbReference type="OrthoDB" id="5681089at2"/>
<accession>A0A3A8EZ50</accession>